<proteinExistence type="predicted"/>
<dbReference type="OrthoDB" id="1288219at2759"/>
<comment type="caution">
    <text evidence="1">The sequence shown here is derived from an EMBL/GenBank/DDBJ whole genome shotgun (WGS) entry which is preliminary data.</text>
</comment>
<dbReference type="Proteomes" id="UP000321947">
    <property type="component" value="Unassembled WGS sequence"/>
</dbReference>
<organism evidence="1 3">
    <name type="scientific">Cucumis melo var. makuwa</name>
    <name type="common">Oriental melon</name>
    <dbReference type="NCBI Taxonomy" id="1194695"/>
    <lineage>
        <taxon>Eukaryota</taxon>
        <taxon>Viridiplantae</taxon>
        <taxon>Streptophyta</taxon>
        <taxon>Embryophyta</taxon>
        <taxon>Tracheophyta</taxon>
        <taxon>Spermatophyta</taxon>
        <taxon>Magnoliopsida</taxon>
        <taxon>eudicotyledons</taxon>
        <taxon>Gunneridae</taxon>
        <taxon>Pentapetalae</taxon>
        <taxon>rosids</taxon>
        <taxon>fabids</taxon>
        <taxon>Cucurbitales</taxon>
        <taxon>Cucurbitaceae</taxon>
        <taxon>Benincaseae</taxon>
        <taxon>Cucumis</taxon>
    </lineage>
</organism>
<dbReference type="EMBL" id="SSTE01004238">
    <property type="protein sequence ID" value="KAA0062680.1"/>
    <property type="molecule type" value="Genomic_DNA"/>
</dbReference>
<dbReference type="AlphaFoldDB" id="A0A5A7V616"/>
<evidence type="ECO:0000313" key="1">
    <source>
        <dbReference type="EMBL" id="KAA0062680.1"/>
    </source>
</evidence>
<reference evidence="3 4" key="1">
    <citation type="submission" date="2019-08" db="EMBL/GenBank/DDBJ databases">
        <title>Draft genome sequences of two oriental melons (Cucumis melo L. var makuwa).</title>
        <authorList>
            <person name="Kwon S.-Y."/>
        </authorList>
    </citation>
    <scope>NUCLEOTIDE SEQUENCE [LARGE SCALE GENOMIC DNA]</scope>
    <source>
        <strain evidence="4">cv. Chang Bougi</strain>
        <strain evidence="3">cv. SW 3</strain>
        <tissue evidence="1">Leaf</tissue>
    </source>
</reference>
<accession>A0A5A7V616</accession>
<dbReference type="EMBL" id="SSTD01012803">
    <property type="protein sequence ID" value="TYK08462.1"/>
    <property type="molecule type" value="Genomic_DNA"/>
</dbReference>
<name>A0A5A7V616_CUCMM</name>
<evidence type="ECO:0000313" key="2">
    <source>
        <dbReference type="EMBL" id="TYK08462.1"/>
    </source>
</evidence>
<keyword evidence="1" id="KW-0675">Receptor</keyword>
<sequence length="66" mass="7774">MDEIHEGNSTTRPPFLDGGNYGYWNSRIEVFLMSMDMRSWRTIISGWEHPTEKDEIGKVIRKSELK</sequence>
<evidence type="ECO:0000313" key="3">
    <source>
        <dbReference type="Proteomes" id="UP000321393"/>
    </source>
</evidence>
<protein>
    <submittedName>
        <fullName evidence="1">Receptor-like protein 12</fullName>
    </submittedName>
</protein>
<gene>
    <name evidence="2" type="ORF">E5676_scaffold632G00070</name>
    <name evidence="1" type="ORF">E6C27_scaffold1576G00070</name>
</gene>
<dbReference type="Proteomes" id="UP000321393">
    <property type="component" value="Unassembled WGS sequence"/>
</dbReference>
<evidence type="ECO:0000313" key="4">
    <source>
        <dbReference type="Proteomes" id="UP000321947"/>
    </source>
</evidence>